<keyword evidence="7" id="KW-1185">Reference proteome</keyword>
<dbReference type="PANTHER" id="PTHR13932">
    <property type="entry name" value="COPROPORPHYRINIGEN III OXIDASE"/>
    <property type="match status" value="1"/>
</dbReference>
<dbReference type="InterPro" id="IPR034505">
    <property type="entry name" value="Coproporphyrinogen-III_oxidase"/>
</dbReference>
<proteinExistence type="predicted"/>
<dbReference type="PANTHER" id="PTHR13932:SF1">
    <property type="entry name" value="OXYGEN-INDEPENDENT COPROPORPHYRINOGEN-III OXIDASE-LIKE PROTEIN HEMZ"/>
    <property type="match status" value="1"/>
</dbReference>
<dbReference type="NCBIfam" id="NF006064">
    <property type="entry name" value="PRK08207.2-2"/>
    <property type="match status" value="1"/>
</dbReference>
<dbReference type="Pfam" id="PF04055">
    <property type="entry name" value="Radical_SAM"/>
    <property type="match status" value="1"/>
</dbReference>
<dbReference type="GO" id="GO:0005737">
    <property type="term" value="C:cytoplasm"/>
    <property type="evidence" value="ECO:0007669"/>
    <property type="project" value="TreeGrafter"/>
</dbReference>
<dbReference type="InterPro" id="IPR007197">
    <property type="entry name" value="rSAM"/>
</dbReference>
<dbReference type="PROSITE" id="PS51918">
    <property type="entry name" value="RADICAL_SAM"/>
    <property type="match status" value="1"/>
</dbReference>
<evidence type="ECO:0000256" key="3">
    <source>
        <dbReference type="ARBA" id="ARBA00023004"/>
    </source>
</evidence>
<dbReference type="EMBL" id="CP060637">
    <property type="protein sequence ID" value="QNM15394.1"/>
    <property type="molecule type" value="Genomic_DNA"/>
</dbReference>
<reference evidence="6 7" key="1">
    <citation type="submission" date="2020-08" db="EMBL/GenBank/DDBJ databases">
        <authorList>
            <person name="Liu C."/>
            <person name="Sun Q."/>
        </authorList>
    </citation>
    <scope>NUCLEOTIDE SEQUENCE [LARGE SCALE GENOMIC DNA]</scope>
    <source>
        <strain evidence="6 7">NSJ-57</strain>
    </source>
</reference>
<organism evidence="6 7">
    <name type="scientific">Fusobacterium hominis</name>
    <dbReference type="NCBI Taxonomy" id="2764326"/>
    <lineage>
        <taxon>Bacteria</taxon>
        <taxon>Fusobacteriati</taxon>
        <taxon>Fusobacteriota</taxon>
        <taxon>Fusobacteriia</taxon>
        <taxon>Fusobacteriales</taxon>
        <taxon>Fusobacteriaceae</taxon>
        <taxon>Fusobacterium</taxon>
    </lineage>
</organism>
<dbReference type="SUPFAM" id="SSF102114">
    <property type="entry name" value="Radical SAM enzymes"/>
    <property type="match status" value="1"/>
</dbReference>
<gene>
    <name evidence="6" type="ORF">H9Q81_00705</name>
</gene>
<evidence type="ECO:0000256" key="4">
    <source>
        <dbReference type="ARBA" id="ARBA00023014"/>
    </source>
</evidence>
<evidence type="ECO:0000313" key="6">
    <source>
        <dbReference type="EMBL" id="QNM15394.1"/>
    </source>
</evidence>
<dbReference type="SFLD" id="SFLDF00310">
    <property type="entry name" value="oxygen-independent_coproporphy"/>
    <property type="match status" value="1"/>
</dbReference>
<dbReference type="CDD" id="cd01335">
    <property type="entry name" value="Radical_SAM"/>
    <property type="match status" value="1"/>
</dbReference>
<dbReference type="Gene3D" id="3.20.20.70">
    <property type="entry name" value="Aldolase class I"/>
    <property type="match status" value="1"/>
</dbReference>
<keyword evidence="3" id="KW-0408">Iron</keyword>
<dbReference type="GO" id="GO:0006779">
    <property type="term" value="P:porphyrin-containing compound biosynthetic process"/>
    <property type="evidence" value="ECO:0007669"/>
    <property type="project" value="TreeGrafter"/>
</dbReference>
<dbReference type="KEGG" id="fho:H9Q81_00705"/>
<dbReference type="SFLD" id="SFLDS00029">
    <property type="entry name" value="Radical_SAM"/>
    <property type="match status" value="1"/>
</dbReference>
<feature type="domain" description="Radical SAM core" evidence="5">
    <location>
        <begin position="138"/>
        <end position="376"/>
    </location>
</feature>
<dbReference type="NCBIfam" id="TIGR03994">
    <property type="entry name" value="rSAM_HemZ"/>
    <property type="match status" value="1"/>
</dbReference>
<dbReference type="SFLD" id="SFLDG01065">
    <property type="entry name" value="anaerobic_coproporphyrinogen-I"/>
    <property type="match status" value="1"/>
</dbReference>
<dbReference type="SFLD" id="SFLDG01082">
    <property type="entry name" value="B12-binding_domain_containing"/>
    <property type="match status" value="1"/>
</dbReference>
<dbReference type="InterPro" id="IPR058240">
    <property type="entry name" value="rSAM_sf"/>
</dbReference>
<evidence type="ECO:0000313" key="7">
    <source>
        <dbReference type="Proteomes" id="UP000515913"/>
    </source>
</evidence>
<accession>A0A7G9GX62</accession>
<keyword evidence="1" id="KW-0949">S-adenosyl-L-methionine</keyword>
<keyword evidence="2" id="KW-0479">Metal-binding</keyword>
<dbReference type="InterPro" id="IPR023995">
    <property type="entry name" value="HemZ"/>
</dbReference>
<dbReference type="AlphaFoldDB" id="A0A7G9GX62"/>
<evidence type="ECO:0000256" key="2">
    <source>
        <dbReference type="ARBA" id="ARBA00022723"/>
    </source>
</evidence>
<keyword evidence="4" id="KW-0411">Iron-sulfur</keyword>
<evidence type="ECO:0000259" key="5">
    <source>
        <dbReference type="PROSITE" id="PS51918"/>
    </source>
</evidence>
<dbReference type="GO" id="GO:0051539">
    <property type="term" value="F:4 iron, 4 sulfur cluster binding"/>
    <property type="evidence" value="ECO:0007669"/>
    <property type="project" value="TreeGrafter"/>
</dbReference>
<sequence>MKINSNFELNHRSIEEFARVMVPEALEENLDISCVREDGNIIVNMKAGNREKSFIYPDQYGKIEDQEVTMTKILLLKLFDKNYSWGGLMGVRPTKVVRRYLNLGYNYDEIHKILKEFMVVSDEKIDLLIEVVKKELEFLDRDHINLYIGIPFCPTKCKYCSFASYEINGGVGRYYNDFVKTLLEEIKLAGKFLKKEELKISSIYIGGGTPSTLTENDLEKVLQSIDKYIDKKDIKEFTFEAGREDSLSIEKLEIAKKYGVDRISLNPQTFKISTLEKVNRKFNRESFDRYFDVAKELGFIINMDFIIGLPGETTEDILNTLKEIEKFDVDNLTIHTLAFKRASNLFKESQDRVELDGKKINLAISTLTKSKKLFPYYMYRQKNIMEWGENIGFAKKGTESIFNIEMIEENQSTMGLGGGAITKIVKPITEYRDYIERYVNPKDPALYIREMKERMKAKEELFMKLKQECDEK</sequence>
<dbReference type="InterPro" id="IPR006638">
    <property type="entry name" value="Elp3/MiaA/NifB-like_rSAM"/>
</dbReference>
<name>A0A7G9GX62_9FUSO</name>
<protein>
    <submittedName>
        <fullName evidence="6">Coproporphyrinogen III oxidase</fullName>
    </submittedName>
</protein>
<dbReference type="Proteomes" id="UP000515913">
    <property type="component" value="Chromosome"/>
</dbReference>
<dbReference type="GO" id="GO:0046872">
    <property type="term" value="F:metal ion binding"/>
    <property type="evidence" value="ECO:0007669"/>
    <property type="project" value="UniProtKB-KW"/>
</dbReference>
<dbReference type="SMART" id="SM00729">
    <property type="entry name" value="Elp3"/>
    <property type="match status" value="1"/>
</dbReference>
<evidence type="ECO:0000256" key="1">
    <source>
        <dbReference type="ARBA" id="ARBA00022691"/>
    </source>
</evidence>
<dbReference type="InterPro" id="IPR013785">
    <property type="entry name" value="Aldolase_TIM"/>
</dbReference>
<dbReference type="GO" id="GO:0003824">
    <property type="term" value="F:catalytic activity"/>
    <property type="evidence" value="ECO:0007669"/>
    <property type="project" value="InterPro"/>
</dbReference>